<feature type="region of interest" description="Disordered" evidence="1">
    <location>
        <begin position="127"/>
        <end position="147"/>
    </location>
</feature>
<evidence type="ECO:0000256" key="1">
    <source>
        <dbReference type="SAM" id="MobiDB-lite"/>
    </source>
</evidence>
<keyword evidence="3" id="KW-1185">Reference proteome</keyword>
<reference evidence="2 3" key="1">
    <citation type="submission" date="2013-09" db="EMBL/GenBank/DDBJ databases">
        <title>Corchorus capsularis genome sequencing.</title>
        <authorList>
            <person name="Alam M."/>
            <person name="Haque M.S."/>
            <person name="Islam M.S."/>
            <person name="Emdad E.M."/>
            <person name="Islam M.M."/>
            <person name="Ahmed B."/>
            <person name="Halim A."/>
            <person name="Hossen Q.M.M."/>
            <person name="Hossain M.Z."/>
            <person name="Ahmed R."/>
            <person name="Khan M.M."/>
            <person name="Islam R."/>
            <person name="Rashid M.M."/>
            <person name="Khan S.A."/>
            <person name="Rahman M.S."/>
            <person name="Alam M."/>
        </authorList>
    </citation>
    <scope>NUCLEOTIDE SEQUENCE [LARGE SCALE GENOMIC DNA]</scope>
    <source>
        <strain evidence="3">cv. CVL-1</strain>
        <tissue evidence="2">Whole seedling</tissue>
    </source>
</reference>
<evidence type="ECO:0008006" key="4">
    <source>
        <dbReference type="Google" id="ProtNLM"/>
    </source>
</evidence>
<dbReference type="OrthoDB" id="824947at2759"/>
<evidence type="ECO:0000313" key="2">
    <source>
        <dbReference type="EMBL" id="OMO69370.1"/>
    </source>
</evidence>
<evidence type="ECO:0000313" key="3">
    <source>
        <dbReference type="Proteomes" id="UP000188268"/>
    </source>
</evidence>
<comment type="caution">
    <text evidence="2">The sequence shown here is derived from an EMBL/GenBank/DDBJ whole genome shotgun (WGS) entry which is preliminary data.</text>
</comment>
<dbReference type="AlphaFoldDB" id="A0A1R3HGA6"/>
<dbReference type="Proteomes" id="UP000188268">
    <property type="component" value="Unassembled WGS sequence"/>
</dbReference>
<name>A0A1R3HGA6_COCAP</name>
<organism evidence="2 3">
    <name type="scientific">Corchorus capsularis</name>
    <name type="common">Jute</name>
    <dbReference type="NCBI Taxonomy" id="210143"/>
    <lineage>
        <taxon>Eukaryota</taxon>
        <taxon>Viridiplantae</taxon>
        <taxon>Streptophyta</taxon>
        <taxon>Embryophyta</taxon>
        <taxon>Tracheophyta</taxon>
        <taxon>Spermatophyta</taxon>
        <taxon>Magnoliopsida</taxon>
        <taxon>eudicotyledons</taxon>
        <taxon>Gunneridae</taxon>
        <taxon>Pentapetalae</taxon>
        <taxon>rosids</taxon>
        <taxon>malvids</taxon>
        <taxon>Malvales</taxon>
        <taxon>Malvaceae</taxon>
        <taxon>Grewioideae</taxon>
        <taxon>Apeibeae</taxon>
        <taxon>Corchorus</taxon>
    </lineage>
</organism>
<accession>A0A1R3HGA6</accession>
<protein>
    <recommendedName>
        <fullName evidence="4">C2H2-type domain-containing protein</fullName>
    </recommendedName>
</protein>
<gene>
    <name evidence="2" type="ORF">CCACVL1_19542</name>
</gene>
<sequence>MTNQPHQALNILNNVNKNSSSTYEVIDVNAYDSEVYSNSSRANENQLHWLNQVKNDVIYENPSINLAKHGSTSINASVNSGVRENSINANDGRIHSLPRGDNGGYYCPLLDCENLVFQTTQEFAAHASSTHHSAETSEERQRRDEARFGKRKLSLGLTKGGISVMPDKLNFKSIKLGKNQSNSQWENDGGRANIAVGGQDIKPRILPGININY</sequence>
<dbReference type="Gramene" id="OMO69370">
    <property type="protein sequence ID" value="OMO69370"/>
    <property type="gene ID" value="CCACVL1_19542"/>
</dbReference>
<feature type="compositionally biased region" description="Basic and acidic residues" evidence="1">
    <location>
        <begin position="132"/>
        <end position="147"/>
    </location>
</feature>
<dbReference type="EMBL" id="AWWV01012034">
    <property type="protein sequence ID" value="OMO69370.1"/>
    <property type="molecule type" value="Genomic_DNA"/>
</dbReference>
<proteinExistence type="predicted"/>